<keyword evidence="7" id="KW-0560">Oxidoreductase</keyword>
<keyword evidence="11" id="KW-0275">Fatty acid biosynthesis</keyword>
<keyword evidence="6 12" id="KW-1133">Transmembrane helix</keyword>
<feature type="transmembrane region" description="Helical" evidence="12">
    <location>
        <begin position="21"/>
        <end position="42"/>
    </location>
</feature>
<protein>
    <submittedName>
        <fullName evidence="14">Fatty acid desaturase</fullName>
    </submittedName>
</protein>
<sequence length="306" mass="34811">MSAPVKVTALYGRKAAAGHGYNWITITAMTAFHIGAVAAFFYIDFGAILSAVIMWFVAGSLGIGMAYHRLLTHRGYKTSKWMEYFLTICGTLALEGGPIFWVATHRIHHQHSDHEGDPHSPREGTFWAHMGWIFMGKAMHHDTAVLRRYVPDLSKDPVHLWLTQWHWIPQVVLGLAFLAFGGIPYVLWGIFFRTTYGLHATWLVNSATHIWGSRRFKTKDDSTNLWWVAAITFGEGWHNNHHAHPVSARHGLAWYEIDINYINISILRALGLVWDVKVARLEHVHRMPQQTNDAVDISSAEPLMLE</sequence>
<feature type="transmembrane region" description="Helical" evidence="12">
    <location>
        <begin position="48"/>
        <end position="70"/>
    </location>
</feature>
<dbReference type="InterPro" id="IPR015876">
    <property type="entry name" value="Acyl-CoA_DS"/>
</dbReference>
<evidence type="ECO:0000256" key="2">
    <source>
        <dbReference type="ARBA" id="ARBA00008749"/>
    </source>
</evidence>
<dbReference type="Pfam" id="PF00487">
    <property type="entry name" value="FA_desaturase"/>
    <property type="match status" value="1"/>
</dbReference>
<feature type="transmembrane region" description="Helical" evidence="12">
    <location>
        <begin position="82"/>
        <end position="103"/>
    </location>
</feature>
<keyword evidence="9" id="KW-0443">Lipid metabolism</keyword>
<name>A0A143PH51_LUTPR</name>
<evidence type="ECO:0000256" key="7">
    <source>
        <dbReference type="ARBA" id="ARBA00023002"/>
    </source>
</evidence>
<dbReference type="STRING" id="1855912.LuPra_01032"/>
<dbReference type="Proteomes" id="UP000076079">
    <property type="component" value="Chromosome"/>
</dbReference>
<keyword evidence="8" id="KW-0408">Iron</keyword>
<dbReference type="PANTHER" id="PTHR11351:SF31">
    <property type="entry name" value="DESATURASE 1, ISOFORM A-RELATED"/>
    <property type="match status" value="1"/>
</dbReference>
<dbReference type="PRINTS" id="PR00075">
    <property type="entry name" value="FACDDSATRASE"/>
</dbReference>
<evidence type="ECO:0000259" key="13">
    <source>
        <dbReference type="Pfam" id="PF00487"/>
    </source>
</evidence>
<keyword evidence="4 12" id="KW-0812">Transmembrane</keyword>
<dbReference type="PANTHER" id="PTHR11351">
    <property type="entry name" value="ACYL-COA DESATURASE"/>
    <property type="match status" value="1"/>
</dbReference>
<dbReference type="GO" id="GO:0016020">
    <property type="term" value="C:membrane"/>
    <property type="evidence" value="ECO:0007669"/>
    <property type="project" value="UniProtKB-SubCell"/>
</dbReference>
<dbReference type="AlphaFoldDB" id="A0A143PH51"/>
<evidence type="ECO:0000256" key="12">
    <source>
        <dbReference type="SAM" id="Phobius"/>
    </source>
</evidence>
<dbReference type="KEGG" id="abac:LuPra_01032"/>
<evidence type="ECO:0000256" key="6">
    <source>
        <dbReference type="ARBA" id="ARBA00022989"/>
    </source>
</evidence>
<accession>A0A143PH51</accession>
<reference evidence="14 15" key="1">
    <citation type="journal article" date="2016" name="Genome Announc.">
        <title>First Complete Genome Sequence of a Subdivision 6 Acidobacterium Strain.</title>
        <authorList>
            <person name="Huang S."/>
            <person name="Vieira S."/>
            <person name="Bunk B."/>
            <person name="Riedel T."/>
            <person name="Sproer C."/>
            <person name="Overmann J."/>
        </authorList>
    </citation>
    <scope>NUCLEOTIDE SEQUENCE [LARGE SCALE GENOMIC DNA]</scope>
    <source>
        <strain evidence="15">DSM 100886 HEG_-6_39</strain>
    </source>
</reference>
<evidence type="ECO:0000256" key="10">
    <source>
        <dbReference type="ARBA" id="ARBA00023136"/>
    </source>
</evidence>
<keyword evidence="3" id="KW-0444">Lipid biosynthesis</keyword>
<keyword evidence="15" id="KW-1185">Reference proteome</keyword>
<evidence type="ECO:0000256" key="3">
    <source>
        <dbReference type="ARBA" id="ARBA00022516"/>
    </source>
</evidence>
<dbReference type="PATRIC" id="fig|1813736.3.peg.1079"/>
<evidence type="ECO:0000313" key="14">
    <source>
        <dbReference type="EMBL" id="AMY07851.1"/>
    </source>
</evidence>
<dbReference type="GO" id="GO:0006633">
    <property type="term" value="P:fatty acid biosynthetic process"/>
    <property type="evidence" value="ECO:0007669"/>
    <property type="project" value="UniProtKB-KW"/>
</dbReference>
<feature type="domain" description="Fatty acid desaturase" evidence="13">
    <location>
        <begin position="51"/>
        <end position="257"/>
    </location>
</feature>
<keyword evidence="5" id="KW-0276">Fatty acid metabolism</keyword>
<evidence type="ECO:0000256" key="5">
    <source>
        <dbReference type="ARBA" id="ARBA00022832"/>
    </source>
</evidence>
<evidence type="ECO:0000256" key="8">
    <source>
        <dbReference type="ARBA" id="ARBA00023004"/>
    </source>
</evidence>
<keyword evidence="10 12" id="KW-0472">Membrane</keyword>
<evidence type="ECO:0000313" key="15">
    <source>
        <dbReference type="Proteomes" id="UP000076079"/>
    </source>
</evidence>
<dbReference type="CDD" id="cd03505">
    <property type="entry name" value="Delta9-FADS-like"/>
    <property type="match status" value="1"/>
</dbReference>
<evidence type="ECO:0000256" key="9">
    <source>
        <dbReference type="ARBA" id="ARBA00023098"/>
    </source>
</evidence>
<gene>
    <name evidence="14" type="ORF">LuPra_01032</name>
</gene>
<evidence type="ECO:0000256" key="1">
    <source>
        <dbReference type="ARBA" id="ARBA00004141"/>
    </source>
</evidence>
<proteinExistence type="inferred from homology"/>
<evidence type="ECO:0000256" key="11">
    <source>
        <dbReference type="ARBA" id="ARBA00023160"/>
    </source>
</evidence>
<dbReference type="InterPro" id="IPR005804">
    <property type="entry name" value="FA_desaturase_dom"/>
</dbReference>
<dbReference type="EMBL" id="CP015136">
    <property type="protein sequence ID" value="AMY07851.1"/>
    <property type="molecule type" value="Genomic_DNA"/>
</dbReference>
<comment type="similarity">
    <text evidence="2">Belongs to the fatty acid desaturase type 2 family.</text>
</comment>
<dbReference type="RefSeq" id="WP_110169752.1">
    <property type="nucleotide sequence ID" value="NZ_CP015136.1"/>
</dbReference>
<organism evidence="14 15">
    <name type="scientific">Luteitalea pratensis</name>
    <dbReference type="NCBI Taxonomy" id="1855912"/>
    <lineage>
        <taxon>Bacteria</taxon>
        <taxon>Pseudomonadati</taxon>
        <taxon>Acidobacteriota</taxon>
        <taxon>Vicinamibacteria</taxon>
        <taxon>Vicinamibacterales</taxon>
        <taxon>Vicinamibacteraceae</taxon>
        <taxon>Luteitalea</taxon>
    </lineage>
</organism>
<dbReference type="OrthoDB" id="9768289at2"/>
<comment type="subcellular location">
    <subcellularLocation>
        <location evidence="1">Membrane</location>
        <topology evidence="1">Multi-pass membrane protein</topology>
    </subcellularLocation>
</comment>
<reference evidence="15" key="2">
    <citation type="submission" date="2016-04" db="EMBL/GenBank/DDBJ databases">
        <title>First Complete Genome Sequence of a Subdivision 6 Acidobacterium.</title>
        <authorList>
            <person name="Huang S."/>
            <person name="Vieira S."/>
            <person name="Bunk B."/>
            <person name="Riedel T."/>
            <person name="Sproeer C."/>
            <person name="Overmann J."/>
        </authorList>
    </citation>
    <scope>NUCLEOTIDE SEQUENCE [LARGE SCALE GENOMIC DNA]</scope>
    <source>
        <strain evidence="15">DSM 100886 HEG_-6_39</strain>
    </source>
</reference>
<evidence type="ECO:0000256" key="4">
    <source>
        <dbReference type="ARBA" id="ARBA00022692"/>
    </source>
</evidence>
<feature type="transmembrane region" description="Helical" evidence="12">
    <location>
        <begin position="167"/>
        <end position="188"/>
    </location>
</feature>
<dbReference type="GO" id="GO:0016717">
    <property type="term" value="F:oxidoreductase activity, acting on paired donors, with oxidation of a pair of donors resulting in the reduction of molecular oxygen to two molecules of water"/>
    <property type="evidence" value="ECO:0007669"/>
    <property type="project" value="InterPro"/>
</dbReference>